<dbReference type="AlphaFoldDB" id="A0A195BHB7"/>
<protein>
    <submittedName>
        <fullName evidence="2">Uncharacterized protein</fullName>
    </submittedName>
</protein>
<evidence type="ECO:0000256" key="1">
    <source>
        <dbReference type="SAM" id="MobiDB-lite"/>
    </source>
</evidence>
<feature type="compositionally biased region" description="Basic and acidic residues" evidence="1">
    <location>
        <begin position="83"/>
        <end position="98"/>
    </location>
</feature>
<organism evidence="2 3">
    <name type="scientific">Atta colombica</name>
    <dbReference type="NCBI Taxonomy" id="520822"/>
    <lineage>
        <taxon>Eukaryota</taxon>
        <taxon>Metazoa</taxon>
        <taxon>Ecdysozoa</taxon>
        <taxon>Arthropoda</taxon>
        <taxon>Hexapoda</taxon>
        <taxon>Insecta</taxon>
        <taxon>Pterygota</taxon>
        <taxon>Neoptera</taxon>
        <taxon>Endopterygota</taxon>
        <taxon>Hymenoptera</taxon>
        <taxon>Apocrita</taxon>
        <taxon>Aculeata</taxon>
        <taxon>Formicoidea</taxon>
        <taxon>Formicidae</taxon>
        <taxon>Myrmicinae</taxon>
        <taxon>Atta</taxon>
    </lineage>
</organism>
<feature type="compositionally biased region" description="Basic and acidic residues" evidence="1">
    <location>
        <begin position="56"/>
        <end position="76"/>
    </location>
</feature>
<evidence type="ECO:0000313" key="3">
    <source>
        <dbReference type="Proteomes" id="UP000078540"/>
    </source>
</evidence>
<feature type="region of interest" description="Disordered" evidence="1">
    <location>
        <begin position="44"/>
        <end position="104"/>
    </location>
</feature>
<name>A0A195BHB7_9HYME</name>
<evidence type="ECO:0000313" key="2">
    <source>
        <dbReference type="EMBL" id="KYM84164.1"/>
    </source>
</evidence>
<dbReference type="EMBL" id="KQ976467">
    <property type="protein sequence ID" value="KYM84164.1"/>
    <property type="molecule type" value="Genomic_DNA"/>
</dbReference>
<gene>
    <name evidence="2" type="ORF">ALC53_05541</name>
</gene>
<feature type="compositionally biased region" description="Basic residues" evidence="1">
    <location>
        <begin position="44"/>
        <end position="55"/>
    </location>
</feature>
<dbReference type="Proteomes" id="UP000078540">
    <property type="component" value="Unassembled WGS sequence"/>
</dbReference>
<reference evidence="2 3" key="1">
    <citation type="submission" date="2015-09" db="EMBL/GenBank/DDBJ databases">
        <title>Atta colombica WGS genome.</title>
        <authorList>
            <person name="Nygaard S."/>
            <person name="Hu H."/>
            <person name="Boomsma J."/>
            <person name="Zhang G."/>
        </authorList>
    </citation>
    <scope>NUCLEOTIDE SEQUENCE [LARGE SCALE GENOMIC DNA]</scope>
    <source>
        <strain evidence="2">Treedump-2</strain>
        <tissue evidence="2">Whole body</tissue>
    </source>
</reference>
<accession>A0A195BHB7</accession>
<keyword evidence="3" id="KW-1185">Reference proteome</keyword>
<proteinExistence type="predicted"/>
<sequence>MFALGVADAVHTGIATYATKLSDLRVEKERVETIEQVLGIRNCRRKGSTRRRTAEKKREERRNMRVKTQDDQEDRRREKRKKERGERKGTRRIEEARRNNPTLF</sequence>